<dbReference type="Gene3D" id="1.10.10.2840">
    <property type="entry name" value="PucR C-terminal helix-turn-helix domain"/>
    <property type="match status" value="1"/>
</dbReference>
<dbReference type="EMBL" id="JAAXKZ010000062">
    <property type="protein sequence ID" value="NMH93259.1"/>
    <property type="molecule type" value="Genomic_DNA"/>
</dbReference>
<sequence>MSEPVDPDALRRIAETLLPRRDRFIDELVEATKQEIPALNHDDRLHGLLHASIAENTTLLVEMLRDGADPQATRAPAGALGYARRLAQSDVSLSALLRAYRIGQARFTTLCLQVAARPELAGGMPSLTVLVDGVATFIDRVCEDVAKAYEQERERWVSTRSGLRQHWVSRLLAGSVQEVQRAEAVLEYRLDATHLAVEVWIDDPLAPDEALNVFVRTEHVLRGAVSSRSDGLVVPTGDREVRMWFAVDPDRNVDAAVIAEALRRARLPGRVALGAPATGVDGFRRTHRLAARTKLLALSAGRPDSKVLLFEQVAPVALLAAGDEVEIRAFVAATLGTLGVDDTRRAGLRETLQVFLESNRSYARTAQVMMLHRNTVHYRVQQAAKECRRSFDDSPLDVLLALAACRWLGEAVLAPADSAPVSPRTAPLVRHRSGR</sequence>
<reference evidence="5 6" key="1">
    <citation type="submission" date="2020-04" db="EMBL/GenBank/DDBJ databases">
        <authorList>
            <person name="Klaysubun C."/>
            <person name="Duangmal K."/>
            <person name="Lipun K."/>
        </authorList>
    </citation>
    <scope>NUCLEOTIDE SEQUENCE [LARGE SCALE GENOMIC DNA]</scope>
    <source>
        <strain evidence="5 6">DSM 45300</strain>
    </source>
</reference>
<feature type="domain" description="RsbT co-antagonist protein RsbRD N-terminal" evidence="3">
    <location>
        <begin position="23"/>
        <end position="161"/>
    </location>
</feature>
<dbReference type="RefSeq" id="WP_169413959.1">
    <property type="nucleotide sequence ID" value="NZ_JAAXKZ010000062.1"/>
</dbReference>
<evidence type="ECO:0000259" key="2">
    <source>
        <dbReference type="Pfam" id="PF13556"/>
    </source>
</evidence>
<evidence type="ECO:0000259" key="3">
    <source>
        <dbReference type="Pfam" id="PF14361"/>
    </source>
</evidence>
<feature type="domain" description="CdaR GGDEF-like" evidence="4">
    <location>
        <begin position="178"/>
        <end position="292"/>
    </location>
</feature>
<proteinExistence type="inferred from homology"/>
<dbReference type="AlphaFoldDB" id="A0A848DL42"/>
<dbReference type="Pfam" id="PF14361">
    <property type="entry name" value="RsbRD_N"/>
    <property type="match status" value="1"/>
</dbReference>
<feature type="domain" description="PucR C-terminal helix-turn-helix" evidence="2">
    <location>
        <begin position="348"/>
        <end position="403"/>
    </location>
</feature>
<dbReference type="PANTHER" id="PTHR33744:SF1">
    <property type="entry name" value="DNA-BINDING TRANSCRIPTIONAL ACTIVATOR ADER"/>
    <property type="match status" value="1"/>
</dbReference>
<dbReference type="Proteomes" id="UP000586918">
    <property type="component" value="Unassembled WGS sequence"/>
</dbReference>
<name>A0A848DL42_9PSEU</name>
<dbReference type="Pfam" id="PF13556">
    <property type="entry name" value="HTH_30"/>
    <property type="match status" value="1"/>
</dbReference>
<evidence type="ECO:0000256" key="1">
    <source>
        <dbReference type="ARBA" id="ARBA00006754"/>
    </source>
</evidence>
<comment type="caution">
    <text evidence="5">The sequence shown here is derived from an EMBL/GenBank/DDBJ whole genome shotgun (WGS) entry which is preliminary data.</text>
</comment>
<dbReference type="InterPro" id="IPR041522">
    <property type="entry name" value="CdaR_GGDEF"/>
</dbReference>
<keyword evidence="6" id="KW-1185">Reference proteome</keyword>
<dbReference type="InterPro" id="IPR051448">
    <property type="entry name" value="CdaR-like_regulators"/>
</dbReference>
<dbReference type="Pfam" id="PF17853">
    <property type="entry name" value="GGDEF_2"/>
    <property type="match status" value="1"/>
</dbReference>
<evidence type="ECO:0000313" key="5">
    <source>
        <dbReference type="EMBL" id="NMH93259.1"/>
    </source>
</evidence>
<accession>A0A848DL42</accession>
<comment type="similarity">
    <text evidence="1">Belongs to the CdaR family.</text>
</comment>
<dbReference type="InterPro" id="IPR025751">
    <property type="entry name" value="RsbRD_N_dom"/>
</dbReference>
<evidence type="ECO:0000259" key="4">
    <source>
        <dbReference type="Pfam" id="PF17853"/>
    </source>
</evidence>
<evidence type="ECO:0008006" key="7">
    <source>
        <dbReference type="Google" id="ProtNLM"/>
    </source>
</evidence>
<dbReference type="InterPro" id="IPR042070">
    <property type="entry name" value="PucR_C-HTH_sf"/>
</dbReference>
<evidence type="ECO:0000313" key="6">
    <source>
        <dbReference type="Proteomes" id="UP000586918"/>
    </source>
</evidence>
<dbReference type="InterPro" id="IPR025736">
    <property type="entry name" value="PucR_C-HTH_dom"/>
</dbReference>
<organism evidence="5 6">
    <name type="scientific">Pseudonocardia bannensis</name>
    <dbReference type="NCBI Taxonomy" id="630973"/>
    <lineage>
        <taxon>Bacteria</taxon>
        <taxon>Bacillati</taxon>
        <taxon>Actinomycetota</taxon>
        <taxon>Actinomycetes</taxon>
        <taxon>Pseudonocardiales</taxon>
        <taxon>Pseudonocardiaceae</taxon>
        <taxon>Pseudonocardia</taxon>
    </lineage>
</organism>
<gene>
    <name evidence="5" type="ORF">HF519_17115</name>
</gene>
<protein>
    <recommendedName>
        <fullName evidence="7">PucR C-terminal helix-turn-helix domain-containing protein</fullName>
    </recommendedName>
</protein>
<dbReference type="PANTHER" id="PTHR33744">
    <property type="entry name" value="CARBOHYDRATE DIACID REGULATOR"/>
    <property type="match status" value="1"/>
</dbReference>